<sequence length="56" mass="6810">MEKELGLVEERDRKRKNIHFGILIKYHKTTFSPTAYKLNFEKKKNPSSFRQYPHKT</sequence>
<accession>A0A0B7BC85</accession>
<proteinExistence type="predicted"/>
<reference evidence="1" key="1">
    <citation type="submission" date="2014-12" db="EMBL/GenBank/DDBJ databases">
        <title>Insight into the proteome of Arion vulgaris.</title>
        <authorList>
            <person name="Aradska J."/>
            <person name="Bulat T."/>
            <person name="Smidak R."/>
            <person name="Sarate P."/>
            <person name="Gangsoo J."/>
            <person name="Sialana F."/>
            <person name="Bilban M."/>
            <person name="Lubec G."/>
        </authorList>
    </citation>
    <scope>NUCLEOTIDE SEQUENCE</scope>
    <source>
        <tissue evidence="1">Skin</tissue>
    </source>
</reference>
<organism evidence="1">
    <name type="scientific">Arion vulgaris</name>
    <dbReference type="NCBI Taxonomy" id="1028688"/>
    <lineage>
        <taxon>Eukaryota</taxon>
        <taxon>Metazoa</taxon>
        <taxon>Spiralia</taxon>
        <taxon>Lophotrochozoa</taxon>
        <taxon>Mollusca</taxon>
        <taxon>Gastropoda</taxon>
        <taxon>Heterobranchia</taxon>
        <taxon>Euthyneura</taxon>
        <taxon>Panpulmonata</taxon>
        <taxon>Eupulmonata</taxon>
        <taxon>Stylommatophora</taxon>
        <taxon>Helicina</taxon>
        <taxon>Arionoidea</taxon>
        <taxon>Arionidae</taxon>
        <taxon>Arion</taxon>
    </lineage>
</organism>
<protein>
    <submittedName>
        <fullName evidence="1">Uncharacterized protein</fullName>
    </submittedName>
</protein>
<dbReference type="AlphaFoldDB" id="A0A0B7BC85"/>
<gene>
    <name evidence="1" type="primary">ORF172668</name>
</gene>
<evidence type="ECO:0000313" key="1">
    <source>
        <dbReference type="EMBL" id="CEK89750.1"/>
    </source>
</evidence>
<name>A0A0B7BC85_9EUPU</name>
<dbReference type="EMBL" id="HACG01042885">
    <property type="protein sequence ID" value="CEK89750.1"/>
    <property type="molecule type" value="Transcribed_RNA"/>
</dbReference>